<accession>A0ACC2VEA2</accession>
<evidence type="ECO:0000313" key="2">
    <source>
        <dbReference type="Proteomes" id="UP001241377"/>
    </source>
</evidence>
<reference evidence="1" key="1">
    <citation type="submission" date="2023-04" db="EMBL/GenBank/DDBJ databases">
        <title>Draft Genome sequencing of Naganishia species isolated from polar environments using Oxford Nanopore Technology.</title>
        <authorList>
            <person name="Leo P."/>
            <person name="Venkateswaran K."/>
        </authorList>
    </citation>
    <scope>NUCLEOTIDE SEQUENCE</scope>
    <source>
        <strain evidence="1">MNA-CCFEE 5261</strain>
    </source>
</reference>
<comment type="caution">
    <text evidence="1">The sequence shown here is derived from an EMBL/GenBank/DDBJ whole genome shotgun (WGS) entry which is preliminary data.</text>
</comment>
<proteinExistence type="predicted"/>
<dbReference type="Proteomes" id="UP001241377">
    <property type="component" value="Unassembled WGS sequence"/>
</dbReference>
<dbReference type="EMBL" id="JASBWR010000086">
    <property type="protein sequence ID" value="KAJ9097430.1"/>
    <property type="molecule type" value="Genomic_DNA"/>
</dbReference>
<gene>
    <name evidence="1" type="ORF">QFC19_006800</name>
</gene>
<sequence>MAPTETASSSAPTETKDGQQEKKEPVVIICIGMAGSGKTTLMQRLNSYLHSQNQPPYILNLDPAVSHMPYEANIDIRDTVDYKEVMKQYKLGPNGGILTALNLFTTKFDQVLGFVEKRAETVDHILIDTPGQIEIFTWSASGSIITEAIASSLPTVVAYVIDTPRTTAPATFMSNMLYACSILYKTRLPFILVFNKTDAQPHDFAIDWMQDFEAFQKALATHGRDQNGEPTYMNSLMSSMCLVLDEFYSHLRAVGVSAMTGAGMKEFFNAVEEARKEYMTDYKPELDRIAKEKASPFSLIYMLSFRADKKEADKQEQLEKLMKDMQGPSGGSSRGAGTEPGANPFGPHGRTDRDDAHYDAGGYEDEEEDMENDDEFGSDAERGKLSKYSRGETTKKLMYDLHFFIPEENPGPRRPRDAGNDNMGSFPRP</sequence>
<keyword evidence="2" id="KW-1185">Reference proteome</keyword>
<evidence type="ECO:0000313" key="1">
    <source>
        <dbReference type="EMBL" id="KAJ9097430.1"/>
    </source>
</evidence>
<protein>
    <submittedName>
        <fullName evidence="1">Uncharacterized protein</fullName>
    </submittedName>
</protein>
<organism evidence="1 2">
    <name type="scientific">Naganishia cerealis</name>
    <dbReference type="NCBI Taxonomy" id="610337"/>
    <lineage>
        <taxon>Eukaryota</taxon>
        <taxon>Fungi</taxon>
        <taxon>Dikarya</taxon>
        <taxon>Basidiomycota</taxon>
        <taxon>Agaricomycotina</taxon>
        <taxon>Tremellomycetes</taxon>
        <taxon>Filobasidiales</taxon>
        <taxon>Filobasidiaceae</taxon>
        <taxon>Naganishia</taxon>
    </lineage>
</organism>
<name>A0ACC2VEA2_9TREE</name>